<keyword evidence="4" id="KW-0804">Transcription</keyword>
<keyword evidence="3" id="KW-0731">Sigma factor</keyword>
<proteinExistence type="inferred from homology"/>
<sequence length="189" mass="22249">MTPFHTEEDLIRQLKEGNQAAFKTIFHLYYRPLTLFAMKYVGDVEEAKEITQEFFIRFWEKHASVEINFSLKTYLYHSVRNACYNFIEKNKVAQRRLTDWKENPFIQDPILDKIIAAEQEEILLKGIDSLPEKCKEIFMMSRIEKLSNKEIAAKLQISVKTVEGQITIALKRLKNLLISLLLSFGFLLR</sequence>
<evidence type="ECO:0000259" key="5">
    <source>
        <dbReference type="Pfam" id="PF04542"/>
    </source>
</evidence>
<feature type="domain" description="RNA polymerase sigma-70 region 2" evidence="5">
    <location>
        <begin position="26"/>
        <end position="91"/>
    </location>
</feature>
<dbReference type="PANTHER" id="PTHR43133:SF46">
    <property type="entry name" value="RNA POLYMERASE SIGMA-70 FACTOR ECF SUBFAMILY"/>
    <property type="match status" value="1"/>
</dbReference>
<dbReference type="Pfam" id="PF04542">
    <property type="entry name" value="Sigma70_r2"/>
    <property type="match status" value="1"/>
</dbReference>
<reference evidence="7" key="1">
    <citation type="submission" date="2023-05" db="EMBL/GenBank/DDBJ databases">
        <authorList>
            <person name="Zhang X."/>
        </authorList>
    </citation>
    <scope>NUCLEOTIDE SEQUENCE</scope>
    <source>
        <strain evidence="7">BD1B2-1</strain>
    </source>
</reference>
<feature type="domain" description="RNA polymerase sigma factor 70 region 4 type 2" evidence="6">
    <location>
        <begin position="122"/>
        <end position="173"/>
    </location>
</feature>
<dbReference type="EMBL" id="JASJOU010000003">
    <property type="protein sequence ID" value="MDJ1501174.1"/>
    <property type="molecule type" value="Genomic_DNA"/>
</dbReference>
<dbReference type="Gene3D" id="1.10.10.10">
    <property type="entry name" value="Winged helix-like DNA-binding domain superfamily/Winged helix DNA-binding domain"/>
    <property type="match status" value="1"/>
</dbReference>
<organism evidence="7 8">
    <name type="scientific">Xanthocytophaga agilis</name>
    <dbReference type="NCBI Taxonomy" id="3048010"/>
    <lineage>
        <taxon>Bacteria</taxon>
        <taxon>Pseudomonadati</taxon>
        <taxon>Bacteroidota</taxon>
        <taxon>Cytophagia</taxon>
        <taxon>Cytophagales</taxon>
        <taxon>Rhodocytophagaceae</taxon>
        <taxon>Xanthocytophaga</taxon>
    </lineage>
</organism>
<evidence type="ECO:0000256" key="3">
    <source>
        <dbReference type="ARBA" id="ARBA00023082"/>
    </source>
</evidence>
<comment type="caution">
    <text evidence="7">The sequence shown here is derived from an EMBL/GenBank/DDBJ whole genome shotgun (WGS) entry which is preliminary data.</text>
</comment>
<dbReference type="InterPro" id="IPR014284">
    <property type="entry name" value="RNA_pol_sigma-70_dom"/>
</dbReference>
<evidence type="ECO:0000313" key="8">
    <source>
        <dbReference type="Proteomes" id="UP001232063"/>
    </source>
</evidence>
<dbReference type="InterPro" id="IPR014327">
    <property type="entry name" value="RNA_pol_sigma70_bacteroid"/>
</dbReference>
<protein>
    <submittedName>
        <fullName evidence="7">RNA polymerase sigma-70 factor</fullName>
    </submittedName>
</protein>
<dbReference type="Pfam" id="PF08281">
    <property type="entry name" value="Sigma70_r4_2"/>
    <property type="match status" value="1"/>
</dbReference>
<dbReference type="InterPro" id="IPR039425">
    <property type="entry name" value="RNA_pol_sigma-70-like"/>
</dbReference>
<evidence type="ECO:0000313" key="7">
    <source>
        <dbReference type="EMBL" id="MDJ1501174.1"/>
    </source>
</evidence>
<gene>
    <name evidence="7" type="ORF">QNI22_10970</name>
</gene>
<name>A0AAE3R4D4_9BACT</name>
<dbReference type="GO" id="GO:0006352">
    <property type="term" value="P:DNA-templated transcription initiation"/>
    <property type="evidence" value="ECO:0007669"/>
    <property type="project" value="InterPro"/>
</dbReference>
<evidence type="ECO:0000256" key="4">
    <source>
        <dbReference type="ARBA" id="ARBA00023163"/>
    </source>
</evidence>
<keyword evidence="2" id="KW-0805">Transcription regulation</keyword>
<evidence type="ECO:0000256" key="2">
    <source>
        <dbReference type="ARBA" id="ARBA00023015"/>
    </source>
</evidence>
<evidence type="ECO:0000259" key="6">
    <source>
        <dbReference type="Pfam" id="PF08281"/>
    </source>
</evidence>
<dbReference type="GO" id="GO:0016987">
    <property type="term" value="F:sigma factor activity"/>
    <property type="evidence" value="ECO:0007669"/>
    <property type="project" value="UniProtKB-KW"/>
</dbReference>
<dbReference type="InterPro" id="IPR036388">
    <property type="entry name" value="WH-like_DNA-bd_sf"/>
</dbReference>
<dbReference type="AlphaFoldDB" id="A0AAE3R4D4"/>
<dbReference type="Proteomes" id="UP001232063">
    <property type="component" value="Unassembled WGS sequence"/>
</dbReference>
<dbReference type="InterPro" id="IPR013324">
    <property type="entry name" value="RNA_pol_sigma_r3/r4-like"/>
</dbReference>
<keyword evidence="8" id="KW-1185">Reference proteome</keyword>
<dbReference type="SUPFAM" id="SSF88659">
    <property type="entry name" value="Sigma3 and sigma4 domains of RNA polymerase sigma factors"/>
    <property type="match status" value="1"/>
</dbReference>
<dbReference type="InterPro" id="IPR013249">
    <property type="entry name" value="RNA_pol_sigma70_r4_t2"/>
</dbReference>
<dbReference type="InterPro" id="IPR007627">
    <property type="entry name" value="RNA_pol_sigma70_r2"/>
</dbReference>
<dbReference type="NCBIfam" id="TIGR02937">
    <property type="entry name" value="sigma70-ECF"/>
    <property type="match status" value="1"/>
</dbReference>
<evidence type="ECO:0000256" key="1">
    <source>
        <dbReference type="ARBA" id="ARBA00010641"/>
    </source>
</evidence>
<dbReference type="SUPFAM" id="SSF88946">
    <property type="entry name" value="Sigma2 domain of RNA polymerase sigma factors"/>
    <property type="match status" value="1"/>
</dbReference>
<accession>A0AAE3R4D4</accession>
<dbReference type="PANTHER" id="PTHR43133">
    <property type="entry name" value="RNA POLYMERASE ECF-TYPE SIGMA FACTO"/>
    <property type="match status" value="1"/>
</dbReference>
<dbReference type="GO" id="GO:0003677">
    <property type="term" value="F:DNA binding"/>
    <property type="evidence" value="ECO:0007669"/>
    <property type="project" value="InterPro"/>
</dbReference>
<dbReference type="Gene3D" id="1.10.1740.10">
    <property type="match status" value="1"/>
</dbReference>
<dbReference type="InterPro" id="IPR013325">
    <property type="entry name" value="RNA_pol_sigma_r2"/>
</dbReference>
<dbReference type="NCBIfam" id="TIGR02985">
    <property type="entry name" value="Sig70_bacteroi1"/>
    <property type="match status" value="1"/>
</dbReference>
<dbReference type="RefSeq" id="WP_314510668.1">
    <property type="nucleotide sequence ID" value="NZ_JASJOU010000003.1"/>
</dbReference>
<comment type="similarity">
    <text evidence="1">Belongs to the sigma-70 factor family. ECF subfamily.</text>
</comment>